<keyword evidence="2" id="KW-1185">Reference proteome</keyword>
<comment type="caution">
    <text evidence="1">The sequence shown here is derived from an EMBL/GenBank/DDBJ whole genome shotgun (WGS) entry which is preliminary data.</text>
</comment>
<evidence type="ECO:0000313" key="2">
    <source>
        <dbReference type="Proteomes" id="UP000019141"/>
    </source>
</evidence>
<dbReference type="Proteomes" id="UP000019141">
    <property type="component" value="Unassembled WGS sequence"/>
</dbReference>
<sequence>MTWLTLPDHQIIYGPVTSQGFADCTNISGVITYFTRSVPNAPGNAVAMITAFAGDGREVVEWEFFEIVR</sequence>
<name>W4L5C5_ENTF1</name>
<dbReference type="EMBL" id="AZHW01001308">
    <property type="protein sequence ID" value="ETW93094.1"/>
    <property type="molecule type" value="Genomic_DNA"/>
</dbReference>
<accession>W4L5C5</accession>
<gene>
    <name evidence="1" type="ORF">ETSY1_40730</name>
</gene>
<dbReference type="AlphaFoldDB" id="W4L5C5"/>
<organism evidence="1 2">
    <name type="scientific">Entotheonella factor</name>
    <dbReference type="NCBI Taxonomy" id="1429438"/>
    <lineage>
        <taxon>Bacteria</taxon>
        <taxon>Pseudomonadati</taxon>
        <taxon>Nitrospinota/Tectimicrobiota group</taxon>
        <taxon>Candidatus Tectimicrobiota</taxon>
        <taxon>Candidatus Entotheonellia</taxon>
        <taxon>Candidatus Entotheonellales</taxon>
        <taxon>Candidatus Entotheonellaceae</taxon>
        <taxon>Candidatus Entotheonella</taxon>
    </lineage>
</organism>
<reference evidence="1 2" key="1">
    <citation type="journal article" date="2014" name="Nature">
        <title>An environmental bacterial taxon with a large and distinct metabolic repertoire.</title>
        <authorList>
            <person name="Wilson M.C."/>
            <person name="Mori T."/>
            <person name="Ruckert C."/>
            <person name="Uria A.R."/>
            <person name="Helf M.J."/>
            <person name="Takada K."/>
            <person name="Gernert C."/>
            <person name="Steffens U.A."/>
            <person name="Heycke N."/>
            <person name="Schmitt S."/>
            <person name="Rinke C."/>
            <person name="Helfrich E.J."/>
            <person name="Brachmann A.O."/>
            <person name="Gurgui C."/>
            <person name="Wakimoto T."/>
            <person name="Kracht M."/>
            <person name="Crusemann M."/>
            <person name="Hentschel U."/>
            <person name="Abe I."/>
            <person name="Matsunaga S."/>
            <person name="Kalinowski J."/>
            <person name="Takeyama H."/>
            <person name="Piel J."/>
        </authorList>
    </citation>
    <scope>NUCLEOTIDE SEQUENCE [LARGE SCALE GENOMIC DNA]</scope>
    <source>
        <strain evidence="2">TSY1</strain>
    </source>
</reference>
<dbReference type="HOGENOM" id="CLU_2768140_0_0_7"/>
<protein>
    <submittedName>
        <fullName evidence="1">Uncharacterized protein</fullName>
    </submittedName>
</protein>
<evidence type="ECO:0000313" key="1">
    <source>
        <dbReference type="EMBL" id="ETW93094.1"/>
    </source>
</evidence>
<proteinExistence type="predicted"/>